<evidence type="ECO:0000313" key="2">
    <source>
        <dbReference type="EnsemblPlants" id="AES71386"/>
    </source>
</evidence>
<dbReference type="Proteomes" id="UP000002051">
    <property type="component" value="Chromosome 3"/>
</dbReference>
<dbReference type="HOGENOM" id="CLU_2982057_0_0_1"/>
<dbReference type="PaxDb" id="3880-AES71386"/>
<evidence type="ECO:0000313" key="3">
    <source>
        <dbReference type="Proteomes" id="UP000002051"/>
    </source>
</evidence>
<reference evidence="2" key="3">
    <citation type="submission" date="2015-04" db="UniProtKB">
        <authorList>
            <consortium name="EnsemblPlants"/>
        </authorList>
    </citation>
    <scope>IDENTIFICATION</scope>
    <source>
        <strain evidence="2">cv. Jemalong A17</strain>
    </source>
</reference>
<proteinExistence type="predicted"/>
<organism evidence="1 3">
    <name type="scientific">Medicago truncatula</name>
    <name type="common">Barrel medic</name>
    <name type="synonym">Medicago tribuloides</name>
    <dbReference type="NCBI Taxonomy" id="3880"/>
    <lineage>
        <taxon>Eukaryota</taxon>
        <taxon>Viridiplantae</taxon>
        <taxon>Streptophyta</taxon>
        <taxon>Embryophyta</taxon>
        <taxon>Tracheophyta</taxon>
        <taxon>Spermatophyta</taxon>
        <taxon>Magnoliopsida</taxon>
        <taxon>eudicotyledons</taxon>
        <taxon>Gunneridae</taxon>
        <taxon>Pentapetalae</taxon>
        <taxon>rosids</taxon>
        <taxon>fabids</taxon>
        <taxon>Fabales</taxon>
        <taxon>Fabaceae</taxon>
        <taxon>Papilionoideae</taxon>
        <taxon>50 kb inversion clade</taxon>
        <taxon>NPAAA clade</taxon>
        <taxon>Hologalegina</taxon>
        <taxon>IRL clade</taxon>
        <taxon>Trifolieae</taxon>
        <taxon>Medicago</taxon>
    </lineage>
</organism>
<accession>G7J461</accession>
<dbReference type="EMBL" id="CM001219">
    <property type="protein sequence ID" value="AES71386.1"/>
    <property type="molecule type" value="Genomic_DNA"/>
</dbReference>
<gene>
    <name evidence="1" type="ordered locus">MTR_3g073400</name>
</gene>
<reference evidence="1 3" key="1">
    <citation type="journal article" date="2011" name="Nature">
        <title>The Medicago genome provides insight into the evolution of rhizobial symbioses.</title>
        <authorList>
            <person name="Young N.D."/>
            <person name="Debelle F."/>
            <person name="Oldroyd G.E."/>
            <person name="Geurts R."/>
            <person name="Cannon S.B."/>
            <person name="Udvardi M.K."/>
            <person name="Benedito V.A."/>
            <person name="Mayer K.F."/>
            <person name="Gouzy J."/>
            <person name="Schoof H."/>
            <person name="Van de Peer Y."/>
            <person name="Proost S."/>
            <person name="Cook D.R."/>
            <person name="Meyers B.C."/>
            <person name="Spannagl M."/>
            <person name="Cheung F."/>
            <person name="De Mita S."/>
            <person name="Krishnakumar V."/>
            <person name="Gundlach H."/>
            <person name="Zhou S."/>
            <person name="Mudge J."/>
            <person name="Bharti A.K."/>
            <person name="Murray J.D."/>
            <person name="Naoumkina M.A."/>
            <person name="Rosen B."/>
            <person name="Silverstein K.A."/>
            <person name="Tang H."/>
            <person name="Rombauts S."/>
            <person name="Zhao P.X."/>
            <person name="Zhou P."/>
            <person name="Barbe V."/>
            <person name="Bardou P."/>
            <person name="Bechner M."/>
            <person name="Bellec A."/>
            <person name="Berger A."/>
            <person name="Berges H."/>
            <person name="Bidwell S."/>
            <person name="Bisseling T."/>
            <person name="Choisne N."/>
            <person name="Couloux A."/>
            <person name="Denny R."/>
            <person name="Deshpande S."/>
            <person name="Dai X."/>
            <person name="Doyle J.J."/>
            <person name="Dudez A.M."/>
            <person name="Farmer A.D."/>
            <person name="Fouteau S."/>
            <person name="Franken C."/>
            <person name="Gibelin C."/>
            <person name="Gish J."/>
            <person name="Goldstein S."/>
            <person name="Gonzalez A.J."/>
            <person name="Green P.J."/>
            <person name="Hallab A."/>
            <person name="Hartog M."/>
            <person name="Hua A."/>
            <person name="Humphray S.J."/>
            <person name="Jeong D.H."/>
            <person name="Jing Y."/>
            <person name="Jocker A."/>
            <person name="Kenton S.M."/>
            <person name="Kim D.J."/>
            <person name="Klee K."/>
            <person name="Lai H."/>
            <person name="Lang C."/>
            <person name="Lin S."/>
            <person name="Macmil S.L."/>
            <person name="Magdelenat G."/>
            <person name="Matthews L."/>
            <person name="McCorrison J."/>
            <person name="Monaghan E.L."/>
            <person name="Mun J.H."/>
            <person name="Najar F.Z."/>
            <person name="Nicholson C."/>
            <person name="Noirot C."/>
            <person name="O'Bleness M."/>
            <person name="Paule C.R."/>
            <person name="Poulain J."/>
            <person name="Prion F."/>
            <person name="Qin B."/>
            <person name="Qu C."/>
            <person name="Retzel E.F."/>
            <person name="Riddle C."/>
            <person name="Sallet E."/>
            <person name="Samain S."/>
            <person name="Samson N."/>
            <person name="Sanders I."/>
            <person name="Saurat O."/>
            <person name="Scarpelli C."/>
            <person name="Schiex T."/>
            <person name="Segurens B."/>
            <person name="Severin A.J."/>
            <person name="Sherrier D.J."/>
            <person name="Shi R."/>
            <person name="Sims S."/>
            <person name="Singer S.R."/>
            <person name="Sinharoy S."/>
            <person name="Sterck L."/>
            <person name="Viollet A."/>
            <person name="Wang B.B."/>
            <person name="Wang K."/>
            <person name="Wang M."/>
            <person name="Wang X."/>
            <person name="Warfsmann J."/>
            <person name="Weissenbach J."/>
            <person name="White D.D."/>
            <person name="White J.D."/>
            <person name="Wiley G.B."/>
            <person name="Wincker P."/>
            <person name="Xing Y."/>
            <person name="Yang L."/>
            <person name="Yao Z."/>
            <person name="Ying F."/>
            <person name="Zhai J."/>
            <person name="Zhou L."/>
            <person name="Zuber A."/>
            <person name="Denarie J."/>
            <person name="Dixon R.A."/>
            <person name="May G.D."/>
            <person name="Schwartz D.C."/>
            <person name="Rogers J."/>
            <person name="Quetier F."/>
            <person name="Town C.D."/>
            <person name="Roe B.A."/>
        </authorList>
    </citation>
    <scope>NUCLEOTIDE SEQUENCE [LARGE SCALE GENOMIC DNA]</scope>
    <source>
        <strain evidence="1">A17</strain>
        <strain evidence="2 3">cv. Jemalong A17</strain>
    </source>
</reference>
<dbReference type="AlphaFoldDB" id="G7J461"/>
<reference evidence="1 3" key="2">
    <citation type="journal article" date="2014" name="BMC Genomics">
        <title>An improved genome release (version Mt4.0) for the model legume Medicago truncatula.</title>
        <authorList>
            <person name="Tang H."/>
            <person name="Krishnakumar V."/>
            <person name="Bidwell S."/>
            <person name="Rosen B."/>
            <person name="Chan A."/>
            <person name="Zhou S."/>
            <person name="Gentzbittel L."/>
            <person name="Childs K.L."/>
            <person name="Yandell M."/>
            <person name="Gundlach H."/>
            <person name="Mayer K.F."/>
            <person name="Schwartz D.C."/>
            <person name="Town C.D."/>
        </authorList>
    </citation>
    <scope>GENOME REANNOTATION</scope>
    <source>
        <strain evidence="2 3">cv. Jemalong A17</strain>
    </source>
</reference>
<sequence length="58" mass="6733">MCSNYFHNVIMNNVVQVAYVQPFDEVMEKKVLTNLHSVIDRDKMDPRTWRSAHGAQAP</sequence>
<name>G7J461_MEDTR</name>
<protein>
    <submittedName>
        <fullName evidence="1 2">Uncharacterized protein</fullName>
    </submittedName>
</protein>
<keyword evidence="3" id="KW-1185">Reference proteome</keyword>
<dbReference type="EnsemblPlants" id="AES71386">
    <property type="protein sequence ID" value="AES71386"/>
    <property type="gene ID" value="MTR_3g073400"/>
</dbReference>
<evidence type="ECO:0000313" key="1">
    <source>
        <dbReference type="EMBL" id="AES71386.1"/>
    </source>
</evidence>